<protein>
    <submittedName>
        <fullName evidence="1">Uncharacterized protein</fullName>
    </submittedName>
</protein>
<name>D6PL70_9ZZZZ</name>
<dbReference type="AlphaFoldDB" id="D6PL70"/>
<organism evidence="1">
    <name type="scientific">uncultured organism MedDCM-OCT-S09-C94</name>
    <dbReference type="NCBI Taxonomy" id="743654"/>
    <lineage>
        <taxon>unclassified sequences</taxon>
        <taxon>environmental samples</taxon>
    </lineage>
</organism>
<reference evidence="1" key="1">
    <citation type="journal article" date="2010" name="ISME J.">
        <title>Metagenome of the Mediterranean deep chlorophyll maximum studied by direct and fosmid library 454 pyrosequencing.</title>
        <authorList>
            <person name="Ghai R."/>
            <person name="Martin-Cuadrado A.B."/>
            <person name="Molto A.G."/>
            <person name="Heredia I.G."/>
            <person name="Cabrera R."/>
            <person name="Martin J."/>
            <person name="Verdu M."/>
            <person name="Deschamps P."/>
            <person name="Moreira D."/>
            <person name="Lopez-Garcia P."/>
            <person name="Mira A."/>
            <person name="Rodriguez-Valera F."/>
        </authorList>
    </citation>
    <scope>NUCLEOTIDE SEQUENCE</scope>
</reference>
<dbReference type="EMBL" id="GU943141">
    <property type="protein sequence ID" value="ADD96471.1"/>
    <property type="molecule type" value="Genomic_DNA"/>
</dbReference>
<sequence length="184" mass="20838">MAYKYKERYLKVGRAWQDDDGFKHPYNWSSSWSADDLKKWGVTVEADVDTSFDDRFYWAKGIERKLADENVVDKDGKAVIDSMTGKQMVQLGLKSIWVAKTKTTANSLLSSSDWYVTRKAEADTAIPSDISKYRTDVRTASKTIEDKINNCKTLSAFQALFLVPKDSNDNITGNAPINDFPDEV</sequence>
<proteinExistence type="predicted"/>
<accession>D6PL70</accession>
<evidence type="ECO:0000313" key="1">
    <source>
        <dbReference type="EMBL" id="ADD96471.1"/>
    </source>
</evidence>